<keyword evidence="4" id="KW-1185">Reference proteome</keyword>
<organism evidence="3 4">
    <name type="scientific">Polyangium spumosum</name>
    <dbReference type="NCBI Taxonomy" id="889282"/>
    <lineage>
        <taxon>Bacteria</taxon>
        <taxon>Pseudomonadati</taxon>
        <taxon>Myxococcota</taxon>
        <taxon>Polyangia</taxon>
        <taxon>Polyangiales</taxon>
        <taxon>Polyangiaceae</taxon>
        <taxon>Polyangium</taxon>
    </lineage>
</organism>
<keyword evidence="2" id="KW-0732">Signal</keyword>
<feature type="chain" id="PRO_5026943625" evidence="2">
    <location>
        <begin position="22"/>
        <end position="437"/>
    </location>
</feature>
<dbReference type="OrthoDB" id="5509722at2"/>
<evidence type="ECO:0000313" key="3">
    <source>
        <dbReference type="EMBL" id="MRG94429.1"/>
    </source>
</evidence>
<dbReference type="PROSITE" id="PS51257">
    <property type="entry name" value="PROKAR_LIPOPROTEIN"/>
    <property type="match status" value="1"/>
</dbReference>
<evidence type="ECO:0000256" key="1">
    <source>
        <dbReference type="SAM" id="MobiDB-lite"/>
    </source>
</evidence>
<accession>A0A6N7PR66</accession>
<dbReference type="EMBL" id="WJIE01000006">
    <property type="protein sequence ID" value="MRG94429.1"/>
    <property type="molecule type" value="Genomic_DNA"/>
</dbReference>
<feature type="region of interest" description="Disordered" evidence="1">
    <location>
        <begin position="34"/>
        <end position="70"/>
    </location>
</feature>
<sequence>MRNLVKWIGLVGLAGSTVLGAACTATGGRNVFGEGGAGGEEWSGGKGGASGTTGPGTGGDDSTGAFVGTGVGSGAGGGAPVCDTDANVDDDGDGLSEMQGDCNDCDKNVSPQSVEVVGDAMNPEYNPSDEDCDGTVDEAVETCDQALVVDSNDPFDAARAVELCKIAAPGSTDWGVVSANWVMADGSPATSDADFHRGHGNLSGFGPNVTPRAGSKLFAVSSGTGRQPTDVGYASPGGFDKGYSSGHPQGFPKESPACPGTLTGTPRDATAVELEIRVPQNANGFSFDFYFYTYEWPVFMCSQYNDFFVAILSPIPMGQPDGNISFDMQGNPISVNNAFMNVCGCSGGPPCLAGGKTFTCPLGTMELIGTGFEDHAGTGWLKTQAPATPGSTIRIRWGAYDSGDGVLDSTALVDNWAWIAEAGTTVGTAPIPPEDPK</sequence>
<dbReference type="RefSeq" id="WP_153821286.1">
    <property type="nucleotide sequence ID" value="NZ_WJIE01000006.1"/>
</dbReference>
<protein>
    <submittedName>
        <fullName evidence="3">Uncharacterized protein</fullName>
    </submittedName>
</protein>
<name>A0A6N7PR66_9BACT</name>
<reference evidence="3 4" key="1">
    <citation type="submission" date="2019-10" db="EMBL/GenBank/DDBJ databases">
        <title>A soil myxobacterium in the family Polyangiaceae.</title>
        <authorList>
            <person name="Li Y."/>
            <person name="Wang J."/>
        </authorList>
    </citation>
    <scope>NUCLEOTIDE SEQUENCE [LARGE SCALE GENOMIC DNA]</scope>
    <source>
        <strain evidence="3 4">DSM 14734</strain>
    </source>
</reference>
<gene>
    <name evidence="3" type="ORF">GF068_21270</name>
</gene>
<evidence type="ECO:0000313" key="4">
    <source>
        <dbReference type="Proteomes" id="UP000440224"/>
    </source>
</evidence>
<dbReference type="Proteomes" id="UP000440224">
    <property type="component" value="Unassembled WGS sequence"/>
</dbReference>
<evidence type="ECO:0000256" key="2">
    <source>
        <dbReference type="SAM" id="SignalP"/>
    </source>
</evidence>
<comment type="caution">
    <text evidence="3">The sequence shown here is derived from an EMBL/GenBank/DDBJ whole genome shotgun (WGS) entry which is preliminary data.</text>
</comment>
<feature type="signal peptide" evidence="2">
    <location>
        <begin position="1"/>
        <end position="21"/>
    </location>
</feature>
<dbReference type="AlphaFoldDB" id="A0A6N7PR66"/>
<proteinExistence type="predicted"/>